<sequence>MMARLKRAVADFVGCSEVLFKRLMDTVRIEEMWFYMTRVKRTFYLASTEEPHRQSARPHWDDDTGKWFDGKIGTWHFTEMVPAQRTSRNCPAGTRELKTKIVGKSAYRKMVTDNIGVVEEVDIETLDNNFMTLQSYMQEVIKAVGDNNYKIPHMAKMKFA</sequence>
<evidence type="ECO:0000313" key="1">
    <source>
        <dbReference type="EMBL" id="ETV93311.1"/>
    </source>
</evidence>
<organism evidence="1">
    <name type="scientific">Aphanomyces invadans</name>
    <dbReference type="NCBI Taxonomy" id="157072"/>
    <lineage>
        <taxon>Eukaryota</taxon>
        <taxon>Sar</taxon>
        <taxon>Stramenopiles</taxon>
        <taxon>Oomycota</taxon>
        <taxon>Saprolegniomycetes</taxon>
        <taxon>Saprolegniales</taxon>
        <taxon>Verrucalvaceae</taxon>
        <taxon>Aphanomyces</taxon>
    </lineage>
</organism>
<proteinExistence type="predicted"/>
<dbReference type="RefSeq" id="XP_008877947.1">
    <property type="nucleotide sequence ID" value="XM_008879725.1"/>
</dbReference>
<dbReference type="PANTHER" id="PTHR47169">
    <property type="entry name" value="OS01G0541250 PROTEIN"/>
    <property type="match status" value="1"/>
</dbReference>
<dbReference type="VEuPathDB" id="FungiDB:H310_12599"/>
<gene>
    <name evidence="1" type="ORF">H310_12599</name>
</gene>
<name>A0A024TIA0_9STRA</name>
<dbReference type="GeneID" id="20089649"/>
<dbReference type="OrthoDB" id="1739492at2759"/>
<protein>
    <submittedName>
        <fullName evidence="1">Uncharacterized protein</fullName>
    </submittedName>
</protein>
<dbReference type="AlphaFoldDB" id="A0A024TIA0"/>
<reference evidence="1" key="1">
    <citation type="submission" date="2013-12" db="EMBL/GenBank/DDBJ databases">
        <title>The Genome Sequence of Aphanomyces invadans NJM9701.</title>
        <authorList>
            <consortium name="The Broad Institute Genomics Platform"/>
            <person name="Russ C."/>
            <person name="Tyler B."/>
            <person name="van West P."/>
            <person name="Dieguez-Uribeondo J."/>
            <person name="Young S.K."/>
            <person name="Zeng Q."/>
            <person name="Gargeya S."/>
            <person name="Fitzgerald M."/>
            <person name="Abouelleil A."/>
            <person name="Alvarado L."/>
            <person name="Chapman S.B."/>
            <person name="Gainer-Dewar J."/>
            <person name="Goldberg J."/>
            <person name="Griggs A."/>
            <person name="Gujja S."/>
            <person name="Hansen M."/>
            <person name="Howarth C."/>
            <person name="Imamovic A."/>
            <person name="Ireland A."/>
            <person name="Larimer J."/>
            <person name="McCowan C."/>
            <person name="Murphy C."/>
            <person name="Pearson M."/>
            <person name="Poon T.W."/>
            <person name="Priest M."/>
            <person name="Roberts A."/>
            <person name="Saif S."/>
            <person name="Shea T."/>
            <person name="Sykes S."/>
            <person name="Wortman J."/>
            <person name="Nusbaum C."/>
            <person name="Birren B."/>
        </authorList>
    </citation>
    <scope>NUCLEOTIDE SEQUENCE [LARGE SCALE GENOMIC DNA]</scope>
    <source>
        <strain evidence="1">NJM9701</strain>
    </source>
</reference>
<dbReference type="EMBL" id="KI913992">
    <property type="protein sequence ID" value="ETV93311.1"/>
    <property type="molecule type" value="Genomic_DNA"/>
</dbReference>
<accession>A0A024TIA0</accession>